<reference evidence="2 3" key="1">
    <citation type="submission" date="2024-01" db="EMBL/GenBank/DDBJ databases">
        <title>Genome assemblies of Stephania.</title>
        <authorList>
            <person name="Yang L."/>
        </authorList>
    </citation>
    <scope>NUCLEOTIDE SEQUENCE [LARGE SCALE GENOMIC DNA]</scope>
    <source>
        <strain evidence="2">YNDBR</strain>
        <tissue evidence="2">Leaf</tissue>
    </source>
</reference>
<dbReference type="Proteomes" id="UP001420932">
    <property type="component" value="Unassembled WGS sequence"/>
</dbReference>
<dbReference type="EMBL" id="JBBNAF010000006">
    <property type="protein sequence ID" value="KAK9134188.1"/>
    <property type="molecule type" value="Genomic_DNA"/>
</dbReference>
<keyword evidence="3" id="KW-1185">Reference proteome</keyword>
<dbReference type="PANTHER" id="PTHR34023">
    <property type="entry name" value="RNASE H DOMAIN-CONTAINING PROTEIN"/>
    <property type="match status" value="1"/>
</dbReference>
<gene>
    <name evidence="2" type="ORF">Syun_013518</name>
</gene>
<evidence type="ECO:0000259" key="1">
    <source>
        <dbReference type="Pfam" id="PF13456"/>
    </source>
</evidence>
<protein>
    <recommendedName>
        <fullName evidence="1">RNase H type-1 domain-containing protein</fullName>
    </recommendedName>
</protein>
<organism evidence="2 3">
    <name type="scientific">Stephania yunnanensis</name>
    <dbReference type="NCBI Taxonomy" id="152371"/>
    <lineage>
        <taxon>Eukaryota</taxon>
        <taxon>Viridiplantae</taxon>
        <taxon>Streptophyta</taxon>
        <taxon>Embryophyta</taxon>
        <taxon>Tracheophyta</taxon>
        <taxon>Spermatophyta</taxon>
        <taxon>Magnoliopsida</taxon>
        <taxon>Ranunculales</taxon>
        <taxon>Menispermaceae</taxon>
        <taxon>Menispermoideae</taxon>
        <taxon>Cissampelideae</taxon>
        <taxon>Stephania</taxon>
    </lineage>
</organism>
<dbReference type="PANTHER" id="PTHR34023:SF4">
    <property type="entry name" value="RNASE H TYPE-1 DOMAIN-CONTAINING PROTEIN"/>
    <property type="match status" value="1"/>
</dbReference>
<dbReference type="GO" id="GO:0003676">
    <property type="term" value="F:nucleic acid binding"/>
    <property type="evidence" value="ECO:0007669"/>
    <property type="project" value="InterPro"/>
</dbReference>
<proteinExistence type="predicted"/>
<sequence length="83" mass="9442">MGKVIPRNTHRHLVSLILRLMDLDWEIQVMHTHREGNRAADWLATYAAQHSIGTHILDLCPSALSGIIREDLSGVSFPRMCHM</sequence>
<dbReference type="InterPro" id="IPR002156">
    <property type="entry name" value="RNaseH_domain"/>
</dbReference>
<evidence type="ECO:0000313" key="3">
    <source>
        <dbReference type="Proteomes" id="UP001420932"/>
    </source>
</evidence>
<dbReference type="AlphaFoldDB" id="A0AAP0JHK2"/>
<accession>A0AAP0JHK2</accession>
<dbReference type="Pfam" id="PF13456">
    <property type="entry name" value="RVT_3"/>
    <property type="match status" value="1"/>
</dbReference>
<evidence type="ECO:0000313" key="2">
    <source>
        <dbReference type="EMBL" id="KAK9134188.1"/>
    </source>
</evidence>
<comment type="caution">
    <text evidence="2">The sequence shown here is derived from an EMBL/GenBank/DDBJ whole genome shotgun (WGS) entry which is preliminary data.</text>
</comment>
<name>A0AAP0JHK2_9MAGN</name>
<feature type="domain" description="RNase H type-1" evidence="1">
    <location>
        <begin position="8"/>
        <end position="47"/>
    </location>
</feature>
<dbReference type="GO" id="GO:0004523">
    <property type="term" value="F:RNA-DNA hybrid ribonuclease activity"/>
    <property type="evidence" value="ECO:0007669"/>
    <property type="project" value="InterPro"/>
</dbReference>